<keyword evidence="3" id="KW-1185">Reference proteome</keyword>
<sequence>MAQAPQKRCPRCRRLHRDACPTCKPKRHQQHDANRPSAYQRGYGRAWQRASKAHLEENPLCVECEKRGRITAATCVDHSIPHRGDMELFWRQELWQSMCAACHSRKTAQGL</sequence>
<gene>
    <name evidence="2" type="ORF">KOR34_24320</name>
</gene>
<dbReference type="AlphaFoldDB" id="A0A5C5VHQ5"/>
<dbReference type="Proteomes" id="UP000316714">
    <property type="component" value="Unassembled WGS sequence"/>
</dbReference>
<organism evidence="2 3">
    <name type="scientific">Posidoniimonas corsicana</name>
    <dbReference type="NCBI Taxonomy" id="1938618"/>
    <lineage>
        <taxon>Bacteria</taxon>
        <taxon>Pseudomonadati</taxon>
        <taxon>Planctomycetota</taxon>
        <taxon>Planctomycetia</taxon>
        <taxon>Pirellulales</taxon>
        <taxon>Lacipirellulaceae</taxon>
        <taxon>Posidoniimonas</taxon>
    </lineage>
</organism>
<evidence type="ECO:0000256" key="1">
    <source>
        <dbReference type="SAM" id="MobiDB-lite"/>
    </source>
</evidence>
<dbReference type="EMBL" id="SIHJ01000001">
    <property type="protein sequence ID" value="TWT37480.1"/>
    <property type="molecule type" value="Genomic_DNA"/>
</dbReference>
<dbReference type="RefSeq" id="WP_146564815.1">
    <property type="nucleotide sequence ID" value="NZ_SIHJ01000001.1"/>
</dbReference>
<reference evidence="2 3" key="1">
    <citation type="submission" date="2019-02" db="EMBL/GenBank/DDBJ databases">
        <title>Deep-cultivation of Planctomycetes and their phenomic and genomic characterization uncovers novel biology.</title>
        <authorList>
            <person name="Wiegand S."/>
            <person name="Jogler M."/>
            <person name="Boedeker C."/>
            <person name="Pinto D."/>
            <person name="Vollmers J."/>
            <person name="Rivas-Marin E."/>
            <person name="Kohn T."/>
            <person name="Peeters S.H."/>
            <person name="Heuer A."/>
            <person name="Rast P."/>
            <person name="Oberbeckmann S."/>
            <person name="Bunk B."/>
            <person name="Jeske O."/>
            <person name="Meyerdierks A."/>
            <person name="Storesund J.E."/>
            <person name="Kallscheuer N."/>
            <person name="Luecker S."/>
            <person name="Lage O.M."/>
            <person name="Pohl T."/>
            <person name="Merkel B.J."/>
            <person name="Hornburger P."/>
            <person name="Mueller R.-W."/>
            <person name="Bruemmer F."/>
            <person name="Labrenz M."/>
            <person name="Spormann A.M."/>
            <person name="Op Den Camp H."/>
            <person name="Overmann J."/>
            <person name="Amann R."/>
            <person name="Jetten M.S.M."/>
            <person name="Mascher T."/>
            <person name="Medema M.H."/>
            <person name="Devos D.P."/>
            <person name="Kaster A.-K."/>
            <person name="Ovreas L."/>
            <person name="Rohde M."/>
            <person name="Galperin M.Y."/>
            <person name="Jogler C."/>
        </authorList>
    </citation>
    <scope>NUCLEOTIDE SEQUENCE [LARGE SCALE GENOMIC DNA]</scope>
    <source>
        <strain evidence="2 3">KOR34</strain>
    </source>
</reference>
<accession>A0A5C5VHQ5</accession>
<dbReference type="PANTHER" id="PTHR41286">
    <property type="entry name" value="HNH NUCLEASE YAJD-RELATED"/>
    <property type="match status" value="1"/>
</dbReference>
<proteinExistence type="predicted"/>
<evidence type="ECO:0000313" key="2">
    <source>
        <dbReference type="EMBL" id="TWT37480.1"/>
    </source>
</evidence>
<dbReference type="GO" id="GO:0005829">
    <property type="term" value="C:cytosol"/>
    <property type="evidence" value="ECO:0007669"/>
    <property type="project" value="TreeGrafter"/>
</dbReference>
<protein>
    <submittedName>
        <fullName evidence="2">Uncharacterized protein</fullName>
    </submittedName>
</protein>
<name>A0A5C5VHQ5_9BACT</name>
<dbReference type="PANTHER" id="PTHR41286:SF1">
    <property type="entry name" value="HNH NUCLEASE YAJD-RELATED"/>
    <property type="match status" value="1"/>
</dbReference>
<dbReference type="OrthoDB" id="9779761at2"/>
<comment type="caution">
    <text evidence="2">The sequence shown here is derived from an EMBL/GenBank/DDBJ whole genome shotgun (WGS) entry which is preliminary data.</text>
</comment>
<evidence type="ECO:0000313" key="3">
    <source>
        <dbReference type="Proteomes" id="UP000316714"/>
    </source>
</evidence>
<feature type="region of interest" description="Disordered" evidence="1">
    <location>
        <begin position="23"/>
        <end position="43"/>
    </location>
</feature>